<evidence type="ECO:0000256" key="1">
    <source>
        <dbReference type="ARBA" id="ARBA00023125"/>
    </source>
</evidence>
<sequence length="83" mass="10194">MPDVLPLRRYLFRPLRQELWPYEVCTARLSAREDELLLLLAQHRNGVLNRRECLHRFWGDDNFFTARSMDVFISRLRKYLRQD</sequence>
<dbReference type="OrthoDB" id="7556122at2"/>
<feature type="DNA-binding region" description="OmpR/PhoB-type" evidence="2">
    <location>
        <begin position="2"/>
        <end position="83"/>
    </location>
</feature>
<dbReference type="Pfam" id="PF00486">
    <property type="entry name" value="Trans_reg_C"/>
    <property type="match status" value="1"/>
</dbReference>
<dbReference type="AlphaFoldDB" id="A0A418R045"/>
<name>A0A418R045_9BACT</name>
<dbReference type="RefSeq" id="WP_119655426.1">
    <property type="nucleotide sequence ID" value="NZ_JBHUOI010000025.1"/>
</dbReference>
<keyword evidence="1 2" id="KW-0238">DNA-binding</keyword>
<dbReference type="InterPro" id="IPR001867">
    <property type="entry name" value="OmpR/PhoB-type_DNA-bd"/>
</dbReference>
<dbReference type="PROSITE" id="PS51755">
    <property type="entry name" value="OMPR_PHOB"/>
    <property type="match status" value="1"/>
</dbReference>
<dbReference type="GO" id="GO:0006355">
    <property type="term" value="P:regulation of DNA-templated transcription"/>
    <property type="evidence" value="ECO:0007669"/>
    <property type="project" value="InterPro"/>
</dbReference>
<dbReference type="CDD" id="cd00383">
    <property type="entry name" value="trans_reg_C"/>
    <property type="match status" value="1"/>
</dbReference>
<reference evidence="4 5" key="2">
    <citation type="submission" date="2019-01" db="EMBL/GenBank/DDBJ databases">
        <title>Hymenobacter humicola sp. nov., isolated from soils in Antarctica.</title>
        <authorList>
            <person name="Sedlacek I."/>
            <person name="Holochova P."/>
            <person name="Kralova S."/>
            <person name="Pantucek R."/>
            <person name="Stankova E."/>
            <person name="Vrbovska V."/>
            <person name="Kristofova L."/>
            <person name="Svec P."/>
            <person name="Busse H.-J."/>
        </authorList>
    </citation>
    <scope>NUCLEOTIDE SEQUENCE [LARGE SCALE GENOMIC DNA]</scope>
    <source>
        <strain evidence="4 5">CCM 8852</strain>
    </source>
</reference>
<reference evidence="4 5" key="1">
    <citation type="submission" date="2018-09" db="EMBL/GenBank/DDBJ databases">
        <authorList>
            <person name="Zeman M."/>
            <person name="Pardy F."/>
        </authorList>
    </citation>
    <scope>NUCLEOTIDE SEQUENCE [LARGE SCALE GENOMIC DNA]</scope>
    <source>
        <strain evidence="4 5">CCM 8852</strain>
    </source>
</reference>
<keyword evidence="5" id="KW-1185">Reference proteome</keyword>
<evidence type="ECO:0000313" key="5">
    <source>
        <dbReference type="Proteomes" id="UP000284250"/>
    </source>
</evidence>
<evidence type="ECO:0000259" key="3">
    <source>
        <dbReference type="PROSITE" id="PS51755"/>
    </source>
</evidence>
<dbReference type="InterPro" id="IPR036388">
    <property type="entry name" value="WH-like_DNA-bd_sf"/>
</dbReference>
<dbReference type="GO" id="GO:0003677">
    <property type="term" value="F:DNA binding"/>
    <property type="evidence" value="ECO:0007669"/>
    <property type="project" value="UniProtKB-UniRule"/>
</dbReference>
<proteinExistence type="predicted"/>
<dbReference type="Gene3D" id="1.10.10.10">
    <property type="entry name" value="Winged helix-like DNA-binding domain superfamily/Winged helix DNA-binding domain"/>
    <property type="match status" value="1"/>
</dbReference>
<feature type="domain" description="OmpR/PhoB-type" evidence="3">
    <location>
        <begin position="2"/>
        <end position="83"/>
    </location>
</feature>
<dbReference type="Proteomes" id="UP000284250">
    <property type="component" value="Unassembled WGS sequence"/>
</dbReference>
<dbReference type="SUPFAM" id="SSF46894">
    <property type="entry name" value="C-terminal effector domain of the bipartite response regulators"/>
    <property type="match status" value="1"/>
</dbReference>
<gene>
    <name evidence="4" type="ORF">D0T11_08835</name>
</gene>
<organism evidence="4 5">
    <name type="scientific">Hymenobacter rubripertinctus</name>
    <dbReference type="NCBI Taxonomy" id="2029981"/>
    <lineage>
        <taxon>Bacteria</taxon>
        <taxon>Pseudomonadati</taxon>
        <taxon>Bacteroidota</taxon>
        <taxon>Cytophagia</taxon>
        <taxon>Cytophagales</taxon>
        <taxon>Hymenobacteraceae</taxon>
        <taxon>Hymenobacter</taxon>
    </lineage>
</organism>
<accession>A0A418R045</accession>
<protein>
    <submittedName>
        <fullName evidence="4">Helix-turn-helix domain-containing protein</fullName>
    </submittedName>
</protein>
<dbReference type="GO" id="GO:0000160">
    <property type="term" value="P:phosphorelay signal transduction system"/>
    <property type="evidence" value="ECO:0007669"/>
    <property type="project" value="InterPro"/>
</dbReference>
<dbReference type="InterPro" id="IPR016032">
    <property type="entry name" value="Sig_transdc_resp-reg_C-effctor"/>
</dbReference>
<dbReference type="EMBL" id="QYCN01000011">
    <property type="protein sequence ID" value="RIY10759.1"/>
    <property type="molecule type" value="Genomic_DNA"/>
</dbReference>
<evidence type="ECO:0000313" key="4">
    <source>
        <dbReference type="EMBL" id="RIY10759.1"/>
    </source>
</evidence>
<evidence type="ECO:0000256" key="2">
    <source>
        <dbReference type="PROSITE-ProRule" id="PRU01091"/>
    </source>
</evidence>
<comment type="caution">
    <text evidence="4">The sequence shown here is derived from an EMBL/GenBank/DDBJ whole genome shotgun (WGS) entry which is preliminary data.</text>
</comment>